<dbReference type="GeneID" id="113696569"/>
<dbReference type="InterPro" id="IPR044962">
    <property type="entry name" value="CLV3/ESR"/>
</dbReference>
<dbReference type="PANTHER" id="PTHR36349:SF2">
    <property type="entry name" value="PROTEIN CLAVATA 3"/>
    <property type="match status" value="1"/>
</dbReference>
<feature type="signal peptide" evidence="7">
    <location>
        <begin position="1"/>
        <end position="29"/>
    </location>
</feature>
<keyword evidence="5" id="KW-0221">Differentiation</keyword>
<sequence length="109" mass="11572">MAFLSIVSKSAVMLFITALCFLFVMQLQASDCKMGSGCFYVKATLHEVHSRKLLEGMKGNEMVFKSGMAGSASGGKGMKVGAGWELREAPMGPDPLHHHGGGPKNAKTP</sequence>
<comment type="similarity">
    <text evidence="2">Belongs to the CLV3/ESR signal peptide family.</text>
</comment>
<feature type="chain" id="PRO_5046764921" evidence="7">
    <location>
        <begin position="30"/>
        <end position="109"/>
    </location>
</feature>
<dbReference type="Proteomes" id="UP001652660">
    <property type="component" value="Chromosome 1e"/>
</dbReference>
<evidence type="ECO:0000256" key="7">
    <source>
        <dbReference type="SAM" id="SignalP"/>
    </source>
</evidence>
<dbReference type="PANTHER" id="PTHR36349">
    <property type="entry name" value="PROTEIN CLAVATA 3"/>
    <property type="match status" value="1"/>
</dbReference>
<protein>
    <submittedName>
        <fullName evidence="9">Uncharacterized protein isoform X2</fullName>
    </submittedName>
</protein>
<evidence type="ECO:0000313" key="8">
    <source>
        <dbReference type="Proteomes" id="UP001652660"/>
    </source>
</evidence>
<proteinExistence type="inferred from homology"/>
<organism evidence="8 9">
    <name type="scientific">Coffea arabica</name>
    <name type="common">Arabian coffee</name>
    <dbReference type="NCBI Taxonomy" id="13443"/>
    <lineage>
        <taxon>Eukaryota</taxon>
        <taxon>Viridiplantae</taxon>
        <taxon>Streptophyta</taxon>
        <taxon>Embryophyta</taxon>
        <taxon>Tracheophyta</taxon>
        <taxon>Spermatophyta</taxon>
        <taxon>Magnoliopsida</taxon>
        <taxon>eudicotyledons</taxon>
        <taxon>Gunneridae</taxon>
        <taxon>Pentapetalae</taxon>
        <taxon>asterids</taxon>
        <taxon>lamiids</taxon>
        <taxon>Gentianales</taxon>
        <taxon>Rubiaceae</taxon>
        <taxon>Ixoroideae</taxon>
        <taxon>Gardenieae complex</taxon>
        <taxon>Bertiereae - Coffeeae clade</taxon>
        <taxon>Coffeeae</taxon>
        <taxon>Coffea</taxon>
    </lineage>
</organism>
<dbReference type="RefSeq" id="XP_071928602.1">
    <property type="nucleotide sequence ID" value="XM_072072501.1"/>
</dbReference>
<gene>
    <name evidence="9" type="primary">LOC113696569</name>
</gene>
<evidence type="ECO:0000256" key="4">
    <source>
        <dbReference type="ARBA" id="ARBA00022729"/>
    </source>
</evidence>
<reference evidence="9" key="2">
    <citation type="submission" date="2025-08" db="UniProtKB">
        <authorList>
            <consortium name="RefSeq"/>
        </authorList>
    </citation>
    <scope>IDENTIFICATION</scope>
    <source>
        <tissue evidence="9">Leaves</tissue>
    </source>
</reference>
<evidence type="ECO:0000256" key="1">
    <source>
        <dbReference type="ARBA" id="ARBA00004613"/>
    </source>
</evidence>
<accession>A0ABM4W9Y4</accession>
<keyword evidence="4 7" id="KW-0732">Signal</keyword>
<feature type="region of interest" description="Disordered" evidence="6">
    <location>
        <begin position="89"/>
        <end position="109"/>
    </location>
</feature>
<keyword evidence="8" id="KW-1185">Reference proteome</keyword>
<comment type="subcellular location">
    <subcellularLocation>
        <location evidence="1">Secreted</location>
    </subcellularLocation>
</comment>
<evidence type="ECO:0000256" key="2">
    <source>
        <dbReference type="ARBA" id="ARBA00005416"/>
    </source>
</evidence>
<keyword evidence="3" id="KW-0964">Secreted</keyword>
<reference evidence="8" key="1">
    <citation type="journal article" date="2025" name="Foods">
        <title>Unveiling the Microbial Signatures of Arabica Coffee Cherries: Insights into Ripeness Specific Diversity, Functional Traits, and Implications for Quality and Safety.</title>
        <authorList>
            <consortium name="RefSeq"/>
            <person name="Tenea G.N."/>
            <person name="Cifuentes V."/>
            <person name="Reyes P."/>
            <person name="Cevallos-Vallejos M."/>
        </authorList>
    </citation>
    <scope>NUCLEOTIDE SEQUENCE [LARGE SCALE GENOMIC DNA]</scope>
</reference>
<name>A0ABM4W9Y4_COFAR</name>
<evidence type="ECO:0000256" key="5">
    <source>
        <dbReference type="ARBA" id="ARBA00022782"/>
    </source>
</evidence>
<evidence type="ECO:0000313" key="9">
    <source>
        <dbReference type="RefSeq" id="XP_071928602.1"/>
    </source>
</evidence>
<evidence type="ECO:0000256" key="6">
    <source>
        <dbReference type="SAM" id="MobiDB-lite"/>
    </source>
</evidence>
<evidence type="ECO:0000256" key="3">
    <source>
        <dbReference type="ARBA" id="ARBA00022525"/>
    </source>
</evidence>